<feature type="transmembrane region" description="Helical" evidence="8">
    <location>
        <begin position="289"/>
        <end position="308"/>
    </location>
</feature>
<dbReference type="Proteomes" id="UP000249363">
    <property type="component" value="Unassembled WGS sequence"/>
</dbReference>
<reference evidence="9 10" key="1">
    <citation type="journal article" date="2017" name="Biotechnol. Biofuels">
        <title>Differential beta-glucosidase expression as a function of carbon source availability in Talaromyces amestolkiae: a genomic and proteomic approach.</title>
        <authorList>
            <person name="de Eugenio L.I."/>
            <person name="Mendez-Liter J.A."/>
            <person name="Nieto-Dominguez M."/>
            <person name="Alonso L."/>
            <person name="Gil-Munoz J."/>
            <person name="Barriuso J."/>
            <person name="Prieto A."/>
            <person name="Martinez M.J."/>
        </authorList>
    </citation>
    <scope>NUCLEOTIDE SEQUENCE [LARGE SCALE GENOMIC DNA]</scope>
    <source>
        <strain evidence="9 10">CIB</strain>
    </source>
</reference>
<evidence type="ECO:0000313" key="10">
    <source>
        <dbReference type="Proteomes" id="UP000249363"/>
    </source>
</evidence>
<dbReference type="FunFam" id="1.20.1250.20:FF:000065">
    <property type="entry name" value="Putative MFS pantothenate transporter"/>
    <property type="match status" value="1"/>
</dbReference>
<gene>
    <name evidence="9" type="ORF">BHQ10_005613</name>
</gene>
<dbReference type="PANTHER" id="PTHR43791">
    <property type="entry name" value="PERMEASE-RELATED"/>
    <property type="match status" value="1"/>
</dbReference>
<dbReference type="Gene3D" id="1.20.1250.20">
    <property type="entry name" value="MFS general substrate transporter like domains"/>
    <property type="match status" value="2"/>
</dbReference>
<dbReference type="AlphaFoldDB" id="A0A364L1J4"/>
<evidence type="ECO:0000256" key="5">
    <source>
        <dbReference type="ARBA" id="ARBA00023136"/>
    </source>
</evidence>
<keyword evidence="5 8" id="KW-0472">Membrane</keyword>
<feature type="transmembrane region" description="Helical" evidence="8">
    <location>
        <begin position="463"/>
        <end position="483"/>
    </location>
</feature>
<sequence length="529" mass="59002">MSVAITQLGDRVDPNEIDHTKPSALNGDVDISAEGGTWKRYVWDSFDRSPEERHLLFKLDALLITFGCLGTFIKYIDKSNLQSAYVSGMEQDLKLYGNQLNYAVTCYSVANIIGLWPSNLALTRTNPRYFIPLIELGWTIATFTQAAMKTPLQMYVIRTIVGLFETGHYSAIVYICGAWYQKGELSKRLAIINCATAIGPMFSGYLQAAAYDGLNGVHGMAGWQWLFIIDGIISLGILIPQFFLFPDVPARQKPDWIFSAQDIELARDRNPREGRIKQGRFTLKQMKRWIFTPSIWLLWGISIGNSIGNYPSNSMAFWFKAWNTIKPGSYTVAQINNYPTPIQAITVVITIGMAWSSDTWLKGRRWPMLVLGGVVNGIVCILLGATPVFPKNKAFRWFLYYQTGWGQASNSMFWAWTQEILIGDPGTRAFASAGLNVWAWVFIATVPLAVFQTVDQPAVVSGNYTAAGFNFAIAIFALILAYMRHQESKGLGSERQQDGIDFEEQSGETSGRETTPTVKIPASNVSAIS</sequence>
<proteinExistence type="inferred from homology"/>
<dbReference type="EMBL" id="MIKG01000010">
    <property type="protein sequence ID" value="RAO69601.1"/>
    <property type="molecule type" value="Genomic_DNA"/>
</dbReference>
<feature type="transmembrane region" description="Helical" evidence="8">
    <location>
        <begin position="129"/>
        <end position="148"/>
    </location>
</feature>
<dbReference type="GO" id="GO:0022857">
    <property type="term" value="F:transmembrane transporter activity"/>
    <property type="evidence" value="ECO:0007669"/>
    <property type="project" value="InterPro"/>
</dbReference>
<comment type="caution">
    <text evidence="9">The sequence shown here is derived from an EMBL/GenBank/DDBJ whole genome shotgun (WGS) entry which is preliminary data.</text>
</comment>
<dbReference type="SUPFAM" id="SSF103473">
    <property type="entry name" value="MFS general substrate transporter"/>
    <property type="match status" value="1"/>
</dbReference>
<feature type="transmembrane region" description="Helical" evidence="8">
    <location>
        <begin position="154"/>
        <end position="177"/>
    </location>
</feature>
<evidence type="ECO:0000256" key="4">
    <source>
        <dbReference type="ARBA" id="ARBA00022989"/>
    </source>
</evidence>
<evidence type="ECO:0000256" key="8">
    <source>
        <dbReference type="SAM" id="Phobius"/>
    </source>
</evidence>
<dbReference type="InterPro" id="IPR036259">
    <property type="entry name" value="MFS_trans_sf"/>
</dbReference>
<comment type="similarity">
    <text evidence="6">Belongs to the major facilitator superfamily. Allantoate permease family.</text>
</comment>
<feature type="compositionally biased region" description="Polar residues" evidence="7">
    <location>
        <begin position="507"/>
        <end position="529"/>
    </location>
</feature>
<feature type="transmembrane region" description="Helical" evidence="8">
    <location>
        <begin position="429"/>
        <end position="451"/>
    </location>
</feature>
<organism evidence="9 10">
    <name type="scientific">Talaromyces amestolkiae</name>
    <dbReference type="NCBI Taxonomy" id="1196081"/>
    <lineage>
        <taxon>Eukaryota</taxon>
        <taxon>Fungi</taxon>
        <taxon>Dikarya</taxon>
        <taxon>Ascomycota</taxon>
        <taxon>Pezizomycotina</taxon>
        <taxon>Eurotiomycetes</taxon>
        <taxon>Eurotiomycetidae</taxon>
        <taxon>Eurotiales</taxon>
        <taxon>Trichocomaceae</taxon>
        <taxon>Talaromyces</taxon>
        <taxon>Talaromyces sect. Talaromyces</taxon>
    </lineage>
</organism>
<evidence type="ECO:0000256" key="1">
    <source>
        <dbReference type="ARBA" id="ARBA00004141"/>
    </source>
</evidence>
<dbReference type="InterPro" id="IPR011701">
    <property type="entry name" value="MFS"/>
</dbReference>
<feature type="transmembrane region" description="Helical" evidence="8">
    <location>
        <begin position="338"/>
        <end position="356"/>
    </location>
</feature>
<feature type="transmembrane region" description="Helical" evidence="8">
    <location>
        <begin position="189"/>
        <end position="211"/>
    </location>
</feature>
<dbReference type="PANTHER" id="PTHR43791:SF39">
    <property type="entry name" value="TRANSPORTER LIZ1_SEO1, PUTATIVE (AFU_ORTHOLOGUE AFUA_3G00980)-RELATED"/>
    <property type="match status" value="1"/>
</dbReference>
<feature type="transmembrane region" description="Helical" evidence="8">
    <location>
        <begin position="96"/>
        <end position="117"/>
    </location>
</feature>
<evidence type="ECO:0000256" key="6">
    <source>
        <dbReference type="ARBA" id="ARBA00037968"/>
    </source>
</evidence>
<dbReference type="GeneID" id="63794829"/>
<accession>A0A364L1J4</accession>
<evidence type="ECO:0000256" key="7">
    <source>
        <dbReference type="SAM" id="MobiDB-lite"/>
    </source>
</evidence>
<evidence type="ECO:0000256" key="2">
    <source>
        <dbReference type="ARBA" id="ARBA00022448"/>
    </source>
</evidence>
<keyword evidence="4 8" id="KW-1133">Transmembrane helix</keyword>
<feature type="transmembrane region" description="Helical" evidence="8">
    <location>
        <begin position="55"/>
        <end position="76"/>
    </location>
</feature>
<dbReference type="RefSeq" id="XP_040734117.1">
    <property type="nucleotide sequence ID" value="XM_040878109.1"/>
</dbReference>
<keyword evidence="10" id="KW-1185">Reference proteome</keyword>
<keyword evidence="2" id="KW-0813">Transport</keyword>
<evidence type="ECO:0000313" key="9">
    <source>
        <dbReference type="EMBL" id="RAO69601.1"/>
    </source>
</evidence>
<feature type="transmembrane region" description="Helical" evidence="8">
    <location>
        <begin position="223"/>
        <end position="245"/>
    </location>
</feature>
<feature type="region of interest" description="Disordered" evidence="7">
    <location>
        <begin position="492"/>
        <end position="529"/>
    </location>
</feature>
<feature type="transmembrane region" description="Helical" evidence="8">
    <location>
        <begin position="368"/>
        <end position="386"/>
    </location>
</feature>
<dbReference type="Pfam" id="PF07690">
    <property type="entry name" value="MFS_1"/>
    <property type="match status" value="1"/>
</dbReference>
<protein>
    <recommendedName>
        <fullName evidence="11">Major facilitator superfamily (MFS) profile domain-containing protein</fullName>
    </recommendedName>
</protein>
<name>A0A364L1J4_TALAM</name>
<dbReference type="GO" id="GO:0016020">
    <property type="term" value="C:membrane"/>
    <property type="evidence" value="ECO:0007669"/>
    <property type="project" value="UniProtKB-SubCell"/>
</dbReference>
<comment type="subcellular location">
    <subcellularLocation>
        <location evidence="1">Membrane</location>
        <topology evidence="1">Multi-pass membrane protein</topology>
    </subcellularLocation>
</comment>
<dbReference type="OrthoDB" id="3639251at2759"/>
<evidence type="ECO:0008006" key="11">
    <source>
        <dbReference type="Google" id="ProtNLM"/>
    </source>
</evidence>
<keyword evidence="3 8" id="KW-0812">Transmembrane</keyword>
<evidence type="ECO:0000256" key="3">
    <source>
        <dbReference type="ARBA" id="ARBA00022692"/>
    </source>
</evidence>